<evidence type="ECO:0000313" key="4">
    <source>
        <dbReference type="Proteomes" id="UP000536746"/>
    </source>
</evidence>
<keyword evidence="1" id="KW-1133">Transmembrane helix</keyword>
<proteinExistence type="predicted"/>
<feature type="domain" description="DUF6708" evidence="2">
    <location>
        <begin position="113"/>
        <end position="314"/>
    </location>
</feature>
<gene>
    <name evidence="3" type="ORF">HNO84_06950</name>
</gene>
<dbReference type="EMBL" id="JABFMT010000005">
    <property type="protein sequence ID" value="NUU01329.1"/>
    <property type="molecule type" value="Genomic_DNA"/>
</dbReference>
<accession>A0ABX2M0H0</accession>
<feature type="transmembrane region" description="Helical" evidence="1">
    <location>
        <begin position="62"/>
        <end position="84"/>
    </location>
</feature>
<keyword evidence="4" id="KW-1185">Reference proteome</keyword>
<evidence type="ECO:0000259" key="2">
    <source>
        <dbReference type="Pfam" id="PF20455"/>
    </source>
</evidence>
<dbReference type="Pfam" id="PF20455">
    <property type="entry name" value="DUF6708"/>
    <property type="match status" value="1"/>
</dbReference>
<protein>
    <recommendedName>
        <fullName evidence="2">DUF6708 domain-containing protein</fullName>
    </recommendedName>
</protein>
<sequence>MTASNASRFTPKNPLWYEDLAARESGIDFNERLDSPVLDEDLNYVDGNYLEISRTSSVIRGLGVLIGILFFLAAAGFFIPGLIAQWDEYFSISPLLGLYYCVMLLGGVVAVGLFALHDCLLPKDTPVRFNRQTKKIYVYEYTASLRRLRRWRREIKVYDWDQIEAELAKFSGFTGKAYVVRHELLLVICKVGTNEVIDRISLKGNDVTVATLYQMWSYIRRFMAYGPARVPDLKARDQRIGFIKSLFHFMPYISPTEEGRRFRSKMRWLDYPVIFLSVWFFWIWLPLGVCHYIAMRCAPEPQWPKDIDAESRSGE</sequence>
<keyword evidence="1" id="KW-0472">Membrane</keyword>
<dbReference type="Proteomes" id="UP000536746">
    <property type="component" value="Unassembled WGS sequence"/>
</dbReference>
<feature type="transmembrane region" description="Helical" evidence="1">
    <location>
        <begin position="96"/>
        <end position="116"/>
    </location>
</feature>
<name>A0ABX2M0H0_9BURK</name>
<evidence type="ECO:0000313" key="3">
    <source>
        <dbReference type="EMBL" id="NUU01329.1"/>
    </source>
</evidence>
<dbReference type="RefSeq" id="WP_079214961.1">
    <property type="nucleotide sequence ID" value="NZ_CP018845.1"/>
</dbReference>
<dbReference type="InterPro" id="IPR046554">
    <property type="entry name" value="DUF6708"/>
</dbReference>
<keyword evidence="1" id="KW-0812">Transmembrane</keyword>
<comment type="caution">
    <text evidence="3">The sequence shown here is derived from an EMBL/GenBank/DDBJ whole genome shotgun (WGS) entry which is preliminary data.</text>
</comment>
<feature type="transmembrane region" description="Helical" evidence="1">
    <location>
        <begin position="268"/>
        <end position="287"/>
    </location>
</feature>
<organism evidence="3 4">
    <name type="scientific">Herbaspirillum robiniae</name>
    <dbReference type="NCBI Taxonomy" id="2014887"/>
    <lineage>
        <taxon>Bacteria</taxon>
        <taxon>Pseudomonadati</taxon>
        <taxon>Pseudomonadota</taxon>
        <taxon>Betaproteobacteria</taxon>
        <taxon>Burkholderiales</taxon>
        <taxon>Oxalobacteraceae</taxon>
        <taxon>Herbaspirillum</taxon>
    </lineage>
</organism>
<reference evidence="3 4" key="1">
    <citation type="journal article" date="2020" name="Front. Plant Sci.">
        <title>Isolation of Rhizosphere Bacteria That Improve Quality and Water Stress Tolerance in Greenhouse Ornamentals.</title>
        <authorList>
            <person name="Nordstedt N.P."/>
            <person name="Jones M.L."/>
        </authorList>
    </citation>
    <scope>NUCLEOTIDE SEQUENCE [LARGE SCALE GENOMIC DNA]</scope>
    <source>
        <strain evidence="3 4">C6C2</strain>
    </source>
</reference>
<evidence type="ECO:0000256" key="1">
    <source>
        <dbReference type="SAM" id="Phobius"/>
    </source>
</evidence>